<dbReference type="AlphaFoldDB" id="A0AA38GEB8"/>
<reference evidence="1 2" key="1">
    <citation type="journal article" date="2021" name="Nat. Plants">
        <title>The Taxus genome provides insights into paclitaxel biosynthesis.</title>
        <authorList>
            <person name="Xiong X."/>
            <person name="Gou J."/>
            <person name="Liao Q."/>
            <person name="Li Y."/>
            <person name="Zhou Q."/>
            <person name="Bi G."/>
            <person name="Li C."/>
            <person name="Du R."/>
            <person name="Wang X."/>
            <person name="Sun T."/>
            <person name="Guo L."/>
            <person name="Liang H."/>
            <person name="Lu P."/>
            <person name="Wu Y."/>
            <person name="Zhang Z."/>
            <person name="Ro D.K."/>
            <person name="Shang Y."/>
            <person name="Huang S."/>
            <person name="Yan J."/>
        </authorList>
    </citation>
    <scope>NUCLEOTIDE SEQUENCE [LARGE SCALE GENOMIC DNA]</scope>
    <source>
        <strain evidence="1">Ta-2019</strain>
    </source>
</reference>
<gene>
    <name evidence="1" type="ORF">KI387_021552</name>
</gene>
<dbReference type="Proteomes" id="UP000824469">
    <property type="component" value="Unassembled WGS sequence"/>
</dbReference>
<protein>
    <submittedName>
        <fullName evidence="1">Uncharacterized protein</fullName>
    </submittedName>
</protein>
<name>A0AA38GEB8_TAXCH</name>
<dbReference type="EMBL" id="JAHRHJ020000004">
    <property type="protein sequence ID" value="KAH9319783.1"/>
    <property type="molecule type" value="Genomic_DNA"/>
</dbReference>
<evidence type="ECO:0000313" key="1">
    <source>
        <dbReference type="EMBL" id="KAH9319783.1"/>
    </source>
</evidence>
<comment type="caution">
    <text evidence="1">The sequence shown here is derived from an EMBL/GenBank/DDBJ whole genome shotgun (WGS) entry which is preliminary data.</text>
</comment>
<keyword evidence="2" id="KW-1185">Reference proteome</keyword>
<evidence type="ECO:0000313" key="2">
    <source>
        <dbReference type="Proteomes" id="UP000824469"/>
    </source>
</evidence>
<sequence length="130" mass="15021">HKAPKTQKQWIVCSSQHFHKLWEERNSRMWLITNHCKGDVALFNKSSGRWLNKTILGSSCWRFRAAAGGFLLYSNKNDGMLQILNPFTMESRRLPDPVLRHRGLSFYMKKSDLYSVSVNLNVDSTAGAYQ</sequence>
<feature type="non-terminal residue" evidence="1">
    <location>
        <position position="1"/>
    </location>
</feature>
<organism evidence="1 2">
    <name type="scientific">Taxus chinensis</name>
    <name type="common">Chinese yew</name>
    <name type="synonym">Taxus wallichiana var. chinensis</name>
    <dbReference type="NCBI Taxonomy" id="29808"/>
    <lineage>
        <taxon>Eukaryota</taxon>
        <taxon>Viridiplantae</taxon>
        <taxon>Streptophyta</taxon>
        <taxon>Embryophyta</taxon>
        <taxon>Tracheophyta</taxon>
        <taxon>Spermatophyta</taxon>
        <taxon>Pinopsida</taxon>
        <taxon>Pinidae</taxon>
        <taxon>Conifers II</taxon>
        <taxon>Cupressales</taxon>
        <taxon>Taxaceae</taxon>
        <taxon>Taxus</taxon>
    </lineage>
</organism>
<proteinExistence type="predicted"/>
<accession>A0AA38GEB8</accession>
<feature type="non-terminal residue" evidence="1">
    <location>
        <position position="130"/>
    </location>
</feature>